<organism evidence="1 2">
    <name type="scientific">Magallana gigas</name>
    <name type="common">Pacific oyster</name>
    <name type="synonym">Crassostrea gigas</name>
    <dbReference type="NCBI Taxonomy" id="29159"/>
    <lineage>
        <taxon>Eukaryota</taxon>
        <taxon>Metazoa</taxon>
        <taxon>Spiralia</taxon>
        <taxon>Lophotrochozoa</taxon>
        <taxon>Mollusca</taxon>
        <taxon>Bivalvia</taxon>
        <taxon>Autobranchia</taxon>
        <taxon>Pteriomorphia</taxon>
        <taxon>Ostreida</taxon>
        <taxon>Ostreoidea</taxon>
        <taxon>Ostreidae</taxon>
        <taxon>Magallana</taxon>
    </lineage>
</organism>
<dbReference type="EnsemblMetazoa" id="G6490.1">
    <property type="protein sequence ID" value="G6490.1:cds"/>
    <property type="gene ID" value="G6490"/>
</dbReference>
<reference evidence="1" key="1">
    <citation type="submission" date="2022-08" db="UniProtKB">
        <authorList>
            <consortium name="EnsemblMetazoa"/>
        </authorList>
    </citation>
    <scope>IDENTIFICATION</scope>
    <source>
        <strain evidence="1">05x7-T-G4-1.051#20</strain>
    </source>
</reference>
<name>A0A8W8NJL3_MAGGI</name>
<evidence type="ECO:0000313" key="1">
    <source>
        <dbReference type="EnsemblMetazoa" id="G6490.1:cds"/>
    </source>
</evidence>
<keyword evidence="2" id="KW-1185">Reference proteome</keyword>
<sequence length="345" mass="38568">MHFFNVIGGNGTETYKIRIYQKARFDMIKERMSFKFQNALKKTGNELWITSRSIIAYAASVETIEEIEVPNLPENAPQQGELKLLKDALQSPGKSEVTGEIFKVSPLKYRQEGSLAVKSIMIKDTSSVAKVCLFNKNALSRFNVGDTVKVTNDYPKVFQTRIQLITCPTSSLNLSDEDFCFANLDPDFSEELEKTPEEIVLINFTDVDVYVCCDNAVCTDDSHCFCPSGLVGKCYFNIFDRSYSCVCGIAMETTAIVLTTKTTTTTATHQTSGKPCPFCDTDLNCVWNQTCSDSETCMVRAVLEQGFKFSVHCIMSSDCQLMSTKFGEIFCCDDRGCLERYLPGV</sequence>
<dbReference type="SUPFAM" id="SSF50249">
    <property type="entry name" value="Nucleic acid-binding proteins"/>
    <property type="match status" value="1"/>
</dbReference>
<dbReference type="InterPro" id="IPR012340">
    <property type="entry name" value="NA-bd_OB-fold"/>
</dbReference>
<accession>A0A8W8NJL3</accession>
<dbReference type="AlphaFoldDB" id="A0A8W8NJL3"/>
<dbReference type="Proteomes" id="UP000005408">
    <property type="component" value="Unassembled WGS sequence"/>
</dbReference>
<protein>
    <submittedName>
        <fullName evidence="1">Uncharacterized protein</fullName>
    </submittedName>
</protein>
<proteinExistence type="predicted"/>
<dbReference type="Gene3D" id="2.40.50.140">
    <property type="entry name" value="Nucleic acid-binding proteins"/>
    <property type="match status" value="1"/>
</dbReference>
<evidence type="ECO:0000313" key="2">
    <source>
        <dbReference type="Proteomes" id="UP000005408"/>
    </source>
</evidence>